<name>A0A8S1EFH7_9PELO</name>
<evidence type="ECO:0000256" key="1">
    <source>
        <dbReference type="ARBA" id="ARBA00004275"/>
    </source>
</evidence>
<comment type="caution">
    <text evidence="5">The sequence shown here is derived from an EMBL/GenBank/DDBJ whole genome shotgun (WGS) entry which is preliminary data.</text>
</comment>
<dbReference type="Pfam" id="PF00501">
    <property type="entry name" value="AMP-binding"/>
    <property type="match status" value="1"/>
</dbReference>
<dbReference type="InterPro" id="IPR042099">
    <property type="entry name" value="ANL_N_sf"/>
</dbReference>
<evidence type="ECO:0000313" key="5">
    <source>
        <dbReference type="EMBL" id="CAB3399569.1"/>
    </source>
</evidence>
<evidence type="ECO:0000256" key="3">
    <source>
        <dbReference type="SAM" id="MobiDB-lite"/>
    </source>
</evidence>
<protein>
    <recommendedName>
        <fullName evidence="4">AMP-dependent synthetase/ligase domain-containing protein</fullName>
    </recommendedName>
</protein>
<keyword evidence="2" id="KW-0576">Peroxisome</keyword>
<feature type="compositionally biased region" description="Polar residues" evidence="3">
    <location>
        <begin position="21"/>
        <end position="35"/>
    </location>
</feature>
<gene>
    <name evidence="5" type="ORF">CBOVIS_LOCUS2668</name>
</gene>
<dbReference type="Proteomes" id="UP000494206">
    <property type="component" value="Unassembled WGS sequence"/>
</dbReference>
<comment type="subcellular location">
    <subcellularLocation>
        <location evidence="1">Peroxisome</location>
    </subcellularLocation>
</comment>
<sequence length="639" mass="72346">MTEFNIDQYEITVSVDDDNDIGNSETNESDDANTTFNISTITSHDESDNEPDAQEVEPEIAEDLQKIEDTNDPSLVSVPLRPVSHPPKRKLPKEGELFSRWIFYHLYHHRNLQPEKIALIEEVSEARCVSYAELVDGAIKTANYMSHHGIKKGDRIAMCMENSVEYVFYQLGAYLLGAVPVLINPSHIAADKFEIIECAAAVVDFDNYGHILRVCQKLIKECQHVFVLAEDLSVIYIPPHVWIYDGFGFLEFPKNFKKSMPMKDGHVTIFSSSGANAAKPKFVAHSSQSSQLMVYEYFDKLFDLLVEKDPDYTSINGHHLITSGLHCHDAWSYLYYVLIKGETCVLAESTFDIWRASFLDRVAGLIEQYRIPLILANAQHLKCFVKYEVHNIYDITSLKIVANTGTTLSKTIAQKIKQMLNVSVTQAYSATEFGVVAYELFDESLDSNVLSCGTPFTGTQIFQIADLRTEREVEVGEWGQVWVSGNSLFTEYIGENADNDSRIKAWYRTGDYGMVDHKNRIHIGGPVSQLLEIRGKKMSPEFLESIMSEHNGFEDIVTMNNGRELWCGVLIKDDDSAPSIDELDKILKKHKVLANVSKIVTLDFIPRSENGKVLRNEIPYLMNLEHEETVVAENSESYI</sequence>
<feature type="domain" description="AMP-dependent synthetase/ligase" evidence="4">
    <location>
        <begin position="111"/>
        <end position="492"/>
    </location>
</feature>
<evidence type="ECO:0000256" key="2">
    <source>
        <dbReference type="ARBA" id="ARBA00023140"/>
    </source>
</evidence>
<feature type="region of interest" description="Disordered" evidence="3">
    <location>
        <begin position="72"/>
        <end position="91"/>
    </location>
</feature>
<dbReference type="Gene3D" id="3.30.300.30">
    <property type="match status" value="1"/>
</dbReference>
<dbReference type="PANTHER" id="PTHR24096:SF341">
    <property type="entry name" value="AMP-DEPENDENT SYNTHETASE_LIGASE DOMAIN-CONTAINING PROTEIN"/>
    <property type="match status" value="1"/>
</dbReference>
<dbReference type="GO" id="GO:0016405">
    <property type="term" value="F:CoA-ligase activity"/>
    <property type="evidence" value="ECO:0007669"/>
    <property type="project" value="TreeGrafter"/>
</dbReference>
<dbReference type="EMBL" id="CADEPM010000002">
    <property type="protein sequence ID" value="CAB3399569.1"/>
    <property type="molecule type" value="Genomic_DNA"/>
</dbReference>
<dbReference type="AlphaFoldDB" id="A0A8S1EFH7"/>
<dbReference type="InterPro" id="IPR045851">
    <property type="entry name" value="AMP-bd_C_sf"/>
</dbReference>
<dbReference type="OrthoDB" id="10253869at2759"/>
<proteinExistence type="predicted"/>
<accession>A0A8S1EFH7</accession>
<organism evidence="5 6">
    <name type="scientific">Caenorhabditis bovis</name>
    <dbReference type="NCBI Taxonomy" id="2654633"/>
    <lineage>
        <taxon>Eukaryota</taxon>
        <taxon>Metazoa</taxon>
        <taxon>Ecdysozoa</taxon>
        <taxon>Nematoda</taxon>
        <taxon>Chromadorea</taxon>
        <taxon>Rhabditida</taxon>
        <taxon>Rhabditina</taxon>
        <taxon>Rhabditomorpha</taxon>
        <taxon>Rhabditoidea</taxon>
        <taxon>Rhabditidae</taxon>
        <taxon>Peloderinae</taxon>
        <taxon>Caenorhabditis</taxon>
    </lineage>
</organism>
<reference evidence="5 6" key="1">
    <citation type="submission" date="2020-04" db="EMBL/GenBank/DDBJ databases">
        <authorList>
            <person name="Laetsch R D."/>
            <person name="Stevens L."/>
            <person name="Kumar S."/>
            <person name="Blaxter L. M."/>
        </authorList>
    </citation>
    <scope>NUCLEOTIDE SEQUENCE [LARGE SCALE GENOMIC DNA]</scope>
</reference>
<dbReference type="GO" id="GO:0005777">
    <property type="term" value="C:peroxisome"/>
    <property type="evidence" value="ECO:0007669"/>
    <property type="project" value="UniProtKB-SubCell"/>
</dbReference>
<dbReference type="InterPro" id="IPR000873">
    <property type="entry name" value="AMP-dep_synth/lig_dom"/>
</dbReference>
<feature type="region of interest" description="Disordered" evidence="3">
    <location>
        <begin position="15"/>
        <end position="35"/>
    </location>
</feature>
<evidence type="ECO:0000259" key="4">
    <source>
        <dbReference type="Pfam" id="PF00501"/>
    </source>
</evidence>
<dbReference type="Gene3D" id="3.40.50.12780">
    <property type="entry name" value="N-terminal domain of ligase-like"/>
    <property type="match status" value="1"/>
</dbReference>
<dbReference type="SUPFAM" id="SSF56801">
    <property type="entry name" value="Acetyl-CoA synthetase-like"/>
    <property type="match status" value="1"/>
</dbReference>
<evidence type="ECO:0000313" key="6">
    <source>
        <dbReference type="Proteomes" id="UP000494206"/>
    </source>
</evidence>
<keyword evidence="6" id="KW-1185">Reference proteome</keyword>
<dbReference type="PANTHER" id="PTHR24096">
    <property type="entry name" value="LONG-CHAIN-FATTY-ACID--COA LIGASE"/>
    <property type="match status" value="1"/>
</dbReference>